<accession>A0AAD1XQE1</accession>
<comment type="caution">
    <text evidence="2">The sequence shown here is derived from an EMBL/GenBank/DDBJ whole genome shotgun (WGS) entry which is preliminary data.</text>
</comment>
<dbReference type="Proteomes" id="UP001295684">
    <property type="component" value="Unassembled WGS sequence"/>
</dbReference>
<evidence type="ECO:0000313" key="3">
    <source>
        <dbReference type="Proteomes" id="UP001295684"/>
    </source>
</evidence>
<proteinExistence type="predicted"/>
<feature type="region of interest" description="Disordered" evidence="1">
    <location>
        <begin position="14"/>
        <end position="34"/>
    </location>
</feature>
<reference evidence="2" key="1">
    <citation type="submission" date="2023-07" db="EMBL/GenBank/DDBJ databases">
        <authorList>
            <consortium name="AG Swart"/>
            <person name="Singh M."/>
            <person name="Singh A."/>
            <person name="Seah K."/>
            <person name="Emmerich C."/>
        </authorList>
    </citation>
    <scope>NUCLEOTIDE SEQUENCE</scope>
    <source>
        <strain evidence="2">DP1</strain>
    </source>
</reference>
<dbReference type="EMBL" id="CAMPGE010018488">
    <property type="protein sequence ID" value="CAI2376899.1"/>
    <property type="molecule type" value="Genomic_DNA"/>
</dbReference>
<gene>
    <name evidence="2" type="ORF">ECRASSUSDP1_LOCUS18276</name>
</gene>
<dbReference type="AlphaFoldDB" id="A0AAD1XQE1"/>
<organism evidence="2 3">
    <name type="scientific">Euplotes crassus</name>
    <dbReference type="NCBI Taxonomy" id="5936"/>
    <lineage>
        <taxon>Eukaryota</taxon>
        <taxon>Sar</taxon>
        <taxon>Alveolata</taxon>
        <taxon>Ciliophora</taxon>
        <taxon>Intramacronucleata</taxon>
        <taxon>Spirotrichea</taxon>
        <taxon>Hypotrichia</taxon>
        <taxon>Euplotida</taxon>
        <taxon>Euplotidae</taxon>
        <taxon>Moneuplotes</taxon>
    </lineage>
</organism>
<evidence type="ECO:0000256" key="1">
    <source>
        <dbReference type="SAM" id="MobiDB-lite"/>
    </source>
</evidence>
<sequence>MAIGRQETFQKPALSNFLSPLRDSGQRNSSLGYTPRIPQAQVGSLINSFQLYEGINDRKFRRGVKINELIHKEKVLPAILAYKSPPSRSIQHSTMSTRGGKIFRMPQANLVGAQNSLGRTQRGFKTGIDHHSINSKRIQKVTRKDLCVRNSISFAKTKNFYQFSHSVIEYSPCERKTPLKPTHLNLKFNKIKLGKRRKSIRQYKRESRQLPKKLMLRKFKKEVNQNMDIKMLNFDN</sequence>
<keyword evidence="3" id="KW-1185">Reference proteome</keyword>
<name>A0AAD1XQE1_EUPCR</name>
<protein>
    <submittedName>
        <fullName evidence="2">Uncharacterized protein</fullName>
    </submittedName>
</protein>
<evidence type="ECO:0000313" key="2">
    <source>
        <dbReference type="EMBL" id="CAI2376899.1"/>
    </source>
</evidence>